<feature type="domain" description="VPDSG-CTERM protein sorting" evidence="2">
    <location>
        <begin position="215"/>
        <end position="240"/>
    </location>
</feature>
<dbReference type="InterPro" id="IPR022288">
    <property type="entry name" value="VPDSG_CTERM"/>
</dbReference>
<dbReference type="NCBIfam" id="TIGR03778">
    <property type="entry name" value="VPDSG_CTERM"/>
    <property type="match status" value="1"/>
</dbReference>
<dbReference type="Proteomes" id="UP000076079">
    <property type="component" value="Chromosome"/>
</dbReference>
<keyword evidence="4" id="KW-1185">Reference proteome</keyword>
<evidence type="ECO:0000313" key="4">
    <source>
        <dbReference type="Proteomes" id="UP000076079"/>
    </source>
</evidence>
<name>A0A143PXQ2_LUTPR</name>
<reference evidence="3 4" key="1">
    <citation type="journal article" date="2016" name="Genome Announc.">
        <title>First Complete Genome Sequence of a Subdivision 6 Acidobacterium Strain.</title>
        <authorList>
            <person name="Huang S."/>
            <person name="Vieira S."/>
            <person name="Bunk B."/>
            <person name="Riedel T."/>
            <person name="Sproer C."/>
            <person name="Overmann J."/>
        </authorList>
    </citation>
    <scope>NUCLEOTIDE SEQUENCE [LARGE SCALE GENOMIC DNA]</scope>
    <source>
        <strain evidence="4">DSM 100886 HEG_-6_39</strain>
    </source>
</reference>
<dbReference type="Pfam" id="PF18205">
    <property type="entry name" value="VPDSG-CTERM"/>
    <property type="match status" value="1"/>
</dbReference>
<keyword evidence="1" id="KW-0732">Signal</keyword>
<dbReference type="EMBL" id="CP015136">
    <property type="protein sequence ID" value="AMY12953.1"/>
    <property type="molecule type" value="Genomic_DNA"/>
</dbReference>
<feature type="chain" id="PRO_5007512132" description="VPDSG-CTERM protein sorting domain-containing protein" evidence="1">
    <location>
        <begin position="23"/>
        <end position="243"/>
    </location>
</feature>
<reference evidence="4" key="2">
    <citation type="submission" date="2016-04" db="EMBL/GenBank/DDBJ databases">
        <title>First Complete Genome Sequence of a Subdivision 6 Acidobacterium.</title>
        <authorList>
            <person name="Huang S."/>
            <person name="Vieira S."/>
            <person name="Bunk B."/>
            <person name="Riedel T."/>
            <person name="Sproeer C."/>
            <person name="Overmann J."/>
        </authorList>
    </citation>
    <scope>NUCLEOTIDE SEQUENCE [LARGE SCALE GENOMIC DNA]</scope>
    <source>
        <strain evidence="4">DSM 100886 HEG_-6_39</strain>
    </source>
</reference>
<proteinExistence type="predicted"/>
<organism evidence="3 4">
    <name type="scientific">Luteitalea pratensis</name>
    <dbReference type="NCBI Taxonomy" id="1855912"/>
    <lineage>
        <taxon>Bacteria</taxon>
        <taxon>Pseudomonadati</taxon>
        <taxon>Acidobacteriota</taxon>
        <taxon>Vicinamibacteria</taxon>
        <taxon>Vicinamibacterales</taxon>
        <taxon>Vicinamibacteraceae</taxon>
        <taxon>Luteitalea</taxon>
    </lineage>
</organism>
<dbReference type="RefSeq" id="WP_157899900.1">
    <property type="nucleotide sequence ID" value="NZ_CP015136.1"/>
</dbReference>
<gene>
    <name evidence="3" type="ORF">LuPra_06237</name>
</gene>
<dbReference type="KEGG" id="abac:LuPra_06237"/>
<dbReference type="AlphaFoldDB" id="A0A143PXQ2"/>
<feature type="signal peptide" evidence="1">
    <location>
        <begin position="1"/>
        <end position="22"/>
    </location>
</feature>
<evidence type="ECO:0000256" key="1">
    <source>
        <dbReference type="SAM" id="SignalP"/>
    </source>
</evidence>
<evidence type="ECO:0000313" key="3">
    <source>
        <dbReference type="EMBL" id="AMY12953.1"/>
    </source>
</evidence>
<sequence precursor="true">MTLFKKSTLLAALTAAGLFAIAERPVAANTVYYALTSDHCTNGCGGNGHLFGVITLTDIAGGNGVRFTLELADGSLLVDTGFPPGAPPDASIAFNLDLNPAPLVDQNATLTEGAPASTSLSLFNTSAASLGFNGFGTFEYALTCKQCGTGGGGGVAGPFTIDILAAGLTTDDFAQKSVGGDVQAYFAVDILSGVTGYTGLVDASGPSTPDNPFDSVPDGGTTVALLGSALLGIGMMRRRFGKG</sequence>
<accession>A0A143PXQ2</accession>
<protein>
    <recommendedName>
        <fullName evidence="2">VPDSG-CTERM protein sorting domain-containing protein</fullName>
    </recommendedName>
</protein>
<evidence type="ECO:0000259" key="2">
    <source>
        <dbReference type="Pfam" id="PF18205"/>
    </source>
</evidence>